<keyword evidence="5" id="KW-0949">S-adenosyl-L-methionine</keyword>
<evidence type="ECO:0000259" key="8">
    <source>
        <dbReference type="Pfam" id="PF17785"/>
    </source>
</evidence>
<dbReference type="RefSeq" id="WP_172632362.1">
    <property type="nucleotide sequence ID" value="NZ_BIXY01000090.1"/>
</dbReference>
<dbReference type="Gene3D" id="2.30.130.10">
    <property type="entry name" value="PUA domain"/>
    <property type="match status" value="1"/>
</dbReference>
<protein>
    <submittedName>
        <fullName evidence="9">Ribosomal RNA large subunit methyltransferase I</fullName>
    </submittedName>
</protein>
<dbReference type="CDD" id="cd11572">
    <property type="entry name" value="RlmI_M_like"/>
    <property type="match status" value="1"/>
</dbReference>
<dbReference type="GO" id="GO:0005737">
    <property type="term" value="C:cytoplasm"/>
    <property type="evidence" value="ECO:0007669"/>
    <property type="project" value="UniProtKB-SubCell"/>
</dbReference>
<keyword evidence="10" id="KW-1185">Reference proteome</keyword>
<comment type="caution">
    <text evidence="9">The sequence shown here is derived from an EMBL/GenBank/DDBJ whole genome shotgun (WGS) entry which is preliminary data.</text>
</comment>
<dbReference type="SUPFAM" id="SSF53335">
    <property type="entry name" value="S-adenosyl-L-methionine-dependent methyltransferases"/>
    <property type="match status" value="1"/>
</dbReference>
<evidence type="ECO:0000313" key="9">
    <source>
        <dbReference type="EMBL" id="GCF10998.1"/>
    </source>
</evidence>
<dbReference type="CDD" id="cd02440">
    <property type="entry name" value="AdoMet_MTases"/>
    <property type="match status" value="1"/>
</dbReference>
<dbReference type="Gene3D" id="3.30.750.80">
    <property type="entry name" value="RNA methyltransferase domain (HRMD) like"/>
    <property type="match status" value="1"/>
</dbReference>
<proteinExistence type="inferred from homology"/>
<evidence type="ECO:0000256" key="4">
    <source>
        <dbReference type="ARBA" id="ARBA00022679"/>
    </source>
</evidence>
<dbReference type="PANTHER" id="PTHR42873">
    <property type="entry name" value="RIBOSOMAL RNA LARGE SUBUNIT METHYLTRANSFERASE"/>
    <property type="match status" value="1"/>
</dbReference>
<evidence type="ECO:0000259" key="7">
    <source>
        <dbReference type="Pfam" id="PF10672"/>
    </source>
</evidence>
<dbReference type="PANTHER" id="PTHR42873:SF1">
    <property type="entry name" value="S-ADENOSYLMETHIONINE-DEPENDENT METHYLTRANSFERASE DOMAIN-CONTAINING PROTEIN"/>
    <property type="match status" value="1"/>
</dbReference>
<dbReference type="InterPro" id="IPR029063">
    <property type="entry name" value="SAM-dependent_MTases_sf"/>
</dbReference>
<feature type="domain" description="S-adenosylmethionine-dependent methyltransferase" evidence="7">
    <location>
        <begin position="179"/>
        <end position="399"/>
    </location>
</feature>
<comment type="subcellular location">
    <subcellularLocation>
        <location evidence="1">Cytoplasm</location>
    </subcellularLocation>
</comment>
<gene>
    <name evidence="9" type="primary">rlmI</name>
    <name evidence="9" type="ORF">KDI_45620</name>
</gene>
<reference evidence="9 10" key="1">
    <citation type="submission" date="2019-01" db="EMBL/GenBank/DDBJ databases">
        <title>Draft genome sequence of Dictyobacter sp. Uno17.</title>
        <authorList>
            <person name="Wang C.M."/>
            <person name="Zheng Y."/>
            <person name="Sakai Y."/>
            <person name="Abe K."/>
            <person name="Yokota A."/>
            <person name="Yabe S."/>
        </authorList>
    </citation>
    <scope>NUCLEOTIDE SEQUENCE [LARGE SCALE GENOMIC DNA]</scope>
    <source>
        <strain evidence="9 10">Uno17</strain>
    </source>
</reference>
<dbReference type="GO" id="GO:0003723">
    <property type="term" value="F:RNA binding"/>
    <property type="evidence" value="ECO:0007669"/>
    <property type="project" value="InterPro"/>
</dbReference>
<keyword evidence="4 9" id="KW-0808">Transferase</keyword>
<comment type="similarity">
    <text evidence="6">Belongs to the methyltransferase superfamily. RlmI family.</text>
</comment>
<evidence type="ECO:0000256" key="5">
    <source>
        <dbReference type="ARBA" id="ARBA00022691"/>
    </source>
</evidence>
<dbReference type="InterPro" id="IPR015947">
    <property type="entry name" value="PUA-like_sf"/>
</dbReference>
<dbReference type="SUPFAM" id="SSF88697">
    <property type="entry name" value="PUA domain-like"/>
    <property type="match status" value="1"/>
</dbReference>
<dbReference type="CDD" id="cd21153">
    <property type="entry name" value="PUA_RlmI"/>
    <property type="match status" value="1"/>
</dbReference>
<dbReference type="Proteomes" id="UP000322530">
    <property type="component" value="Unassembled WGS sequence"/>
</dbReference>
<dbReference type="InterPro" id="IPR041532">
    <property type="entry name" value="RlmI-like_PUA"/>
</dbReference>
<accession>A0A5A5TIG6</accession>
<evidence type="ECO:0000256" key="1">
    <source>
        <dbReference type="ARBA" id="ARBA00004496"/>
    </source>
</evidence>
<dbReference type="Pfam" id="PF10672">
    <property type="entry name" value="Methyltrans_SAM"/>
    <property type="match status" value="1"/>
</dbReference>
<organism evidence="9 10">
    <name type="scientific">Dictyobacter arantiisoli</name>
    <dbReference type="NCBI Taxonomy" id="2014874"/>
    <lineage>
        <taxon>Bacteria</taxon>
        <taxon>Bacillati</taxon>
        <taxon>Chloroflexota</taxon>
        <taxon>Ktedonobacteria</taxon>
        <taxon>Ktedonobacterales</taxon>
        <taxon>Dictyobacteraceae</taxon>
        <taxon>Dictyobacter</taxon>
    </lineage>
</organism>
<dbReference type="AlphaFoldDB" id="A0A5A5TIG6"/>
<name>A0A5A5TIG6_9CHLR</name>
<evidence type="ECO:0000256" key="3">
    <source>
        <dbReference type="ARBA" id="ARBA00022603"/>
    </source>
</evidence>
<keyword evidence="3 9" id="KW-0489">Methyltransferase</keyword>
<evidence type="ECO:0000313" key="10">
    <source>
        <dbReference type="Proteomes" id="UP000322530"/>
    </source>
</evidence>
<dbReference type="GO" id="GO:0008168">
    <property type="term" value="F:methyltransferase activity"/>
    <property type="evidence" value="ECO:0007669"/>
    <property type="project" value="UniProtKB-KW"/>
</dbReference>
<dbReference type="InterPro" id="IPR019614">
    <property type="entry name" value="SAM-dep_methyl-trfase"/>
</dbReference>
<sequence length="401" mass="45379">MSVIKYPTASLKPHKEKHLLAGHLWIFSGALQQSPRWVEPGGLLDVKSATGQFVARGYYNPNTDIAVRILTREIDDYIDAGFFRRRIRQALATRRIFDNEYTNTYRMINSEGDRLPGLIVDRYADILVAQIHTAGMEQLFPQIAEVLIEETHARGILLRNDSQSRRREGLDIEPPRVFYGEVPEQIEVIENNVKFLVDVWHGQKTGLFLDQRDKRASLRKYTHHKRVLNCFSYTGGFSVYSAVSKKAPATVTSVDISESAMEAAVQNFILNDIDPADHQFIVGDVFEYLEAARDHNEKFDIVVLDPPAFAKSKGNRAQAIQAYHRLNMLGLQLLNPGGILMTSSCSGVISMDDLKEVVESCAKHLRLTLQLVESQTHGVDHPVHNSMPETAYLKALFYRLN</sequence>
<dbReference type="InterPro" id="IPR036974">
    <property type="entry name" value="PUA_sf"/>
</dbReference>
<dbReference type="Pfam" id="PF17785">
    <property type="entry name" value="PUA_3"/>
    <property type="match status" value="1"/>
</dbReference>
<dbReference type="GO" id="GO:0032259">
    <property type="term" value="P:methylation"/>
    <property type="evidence" value="ECO:0007669"/>
    <property type="project" value="UniProtKB-KW"/>
</dbReference>
<evidence type="ECO:0000256" key="6">
    <source>
        <dbReference type="ARBA" id="ARBA00038091"/>
    </source>
</evidence>
<dbReference type="EMBL" id="BIXY01000090">
    <property type="protein sequence ID" value="GCF10998.1"/>
    <property type="molecule type" value="Genomic_DNA"/>
</dbReference>
<evidence type="ECO:0000256" key="2">
    <source>
        <dbReference type="ARBA" id="ARBA00022490"/>
    </source>
</evidence>
<dbReference type="PROSITE" id="PS50890">
    <property type="entry name" value="PUA"/>
    <property type="match status" value="1"/>
</dbReference>
<feature type="domain" description="RlmI-like PUA" evidence="8">
    <location>
        <begin position="11"/>
        <end position="72"/>
    </location>
</feature>
<dbReference type="Gene3D" id="3.40.50.150">
    <property type="entry name" value="Vaccinia Virus protein VP39"/>
    <property type="match status" value="1"/>
</dbReference>
<keyword evidence="2" id="KW-0963">Cytoplasm</keyword>